<feature type="region of interest" description="Disordered" evidence="2">
    <location>
        <begin position="1"/>
        <end position="82"/>
    </location>
</feature>
<evidence type="ECO:0000259" key="3">
    <source>
        <dbReference type="Pfam" id="PF12814"/>
    </source>
</evidence>
<feature type="region of interest" description="Disordered" evidence="2">
    <location>
        <begin position="1334"/>
        <end position="1396"/>
    </location>
</feature>
<dbReference type="InterPro" id="IPR024774">
    <property type="entry name" value="PH_dom-Mcp5-type"/>
</dbReference>
<feature type="compositionally biased region" description="Polar residues" evidence="2">
    <location>
        <begin position="442"/>
        <end position="451"/>
    </location>
</feature>
<keyword evidence="5" id="KW-1185">Reference proteome</keyword>
<reference evidence="4 5" key="1">
    <citation type="submission" date="2024-02" db="EMBL/GenBank/DDBJ databases">
        <title>De novo assembly and annotation of 12 fungi associated with fruit tree decline syndrome in Ontario, Canada.</title>
        <authorList>
            <person name="Sulman M."/>
            <person name="Ellouze W."/>
            <person name="Ilyukhin E."/>
        </authorList>
    </citation>
    <scope>NUCLEOTIDE SEQUENCE [LARGE SCALE GENOMIC DNA]</scope>
    <source>
        <strain evidence="4 5">M1-105</strain>
    </source>
</reference>
<feature type="region of interest" description="Disordered" evidence="2">
    <location>
        <begin position="1276"/>
        <end position="1305"/>
    </location>
</feature>
<dbReference type="PANTHER" id="PTHR28190">
    <property type="entry name" value="NUCLEAR MIGRATION PROTEIN NUM1"/>
    <property type="match status" value="1"/>
</dbReference>
<dbReference type="InterPro" id="IPR053005">
    <property type="entry name" value="Nuclear_Pos-Cytoskel_Interact"/>
</dbReference>
<evidence type="ECO:0000313" key="5">
    <source>
        <dbReference type="Proteomes" id="UP001521116"/>
    </source>
</evidence>
<feature type="coiled-coil region" evidence="1">
    <location>
        <begin position="92"/>
        <end position="126"/>
    </location>
</feature>
<feature type="compositionally biased region" description="Acidic residues" evidence="2">
    <location>
        <begin position="725"/>
        <end position="742"/>
    </location>
</feature>
<feature type="compositionally biased region" description="Polar residues" evidence="2">
    <location>
        <begin position="1357"/>
        <end position="1382"/>
    </location>
</feature>
<feature type="compositionally biased region" description="Basic and acidic residues" evidence="2">
    <location>
        <begin position="382"/>
        <end position="427"/>
    </location>
</feature>
<feature type="region of interest" description="Disordered" evidence="2">
    <location>
        <begin position="1235"/>
        <end position="1261"/>
    </location>
</feature>
<feature type="compositionally biased region" description="Low complexity" evidence="2">
    <location>
        <begin position="1295"/>
        <end position="1305"/>
    </location>
</feature>
<feature type="compositionally biased region" description="Polar residues" evidence="2">
    <location>
        <begin position="1"/>
        <end position="33"/>
    </location>
</feature>
<evidence type="ECO:0000313" key="4">
    <source>
        <dbReference type="EMBL" id="KAL1633522.1"/>
    </source>
</evidence>
<protein>
    <recommendedName>
        <fullName evidence="3">Pleckstrin homology domain-containing protein</fullName>
    </recommendedName>
</protein>
<dbReference type="Pfam" id="PF12814">
    <property type="entry name" value="Mcp5_PH"/>
    <property type="match status" value="1"/>
</dbReference>
<accession>A0ABR3T1W4</accession>
<comment type="caution">
    <text evidence="4">The sequence shown here is derived from an EMBL/GenBank/DDBJ whole genome shotgun (WGS) entry which is preliminary data.</text>
</comment>
<dbReference type="EMBL" id="JAJVDC020000021">
    <property type="protein sequence ID" value="KAL1633522.1"/>
    <property type="molecule type" value="Genomic_DNA"/>
</dbReference>
<keyword evidence="1" id="KW-0175">Coiled coil</keyword>
<feature type="region of interest" description="Disordered" evidence="2">
    <location>
        <begin position="1136"/>
        <end position="1163"/>
    </location>
</feature>
<name>A0ABR3T1W4_9PEZI</name>
<feature type="compositionally biased region" description="Polar residues" evidence="2">
    <location>
        <begin position="873"/>
        <end position="887"/>
    </location>
</feature>
<feature type="region of interest" description="Disordered" evidence="2">
    <location>
        <begin position="232"/>
        <end position="281"/>
    </location>
</feature>
<dbReference type="PANTHER" id="PTHR28190:SF2">
    <property type="entry name" value="MIGRATION PROTEIN, PUTATIVE (AFU_ORTHOLOGUE AFUA_2G07730)-RELATED"/>
    <property type="match status" value="1"/>
</dbReference>
<feature type="compositionally biased region" description="Polar residues" evidence="2">
    <location>
        <begin position="669"/>
        <end position="688"/>
    </location>
</feature>
<dbReference type="Proteomes" id="UP001521116">
    <property type="component" value="Unassembled WGS sequence"/>
</dbReference>
<feature type="compositionally biased region" description="Polar residues" evidence="2">
    <location>
        <begin position="594"/>
        <end position="604"/>
    </location>
</feature>
<feature type="region of interest" description="Disordered" evidence="2">
    <location>
        <begin position="174"/>
        <end position="206"/>
    </location>
</feature>
<feature type="compositionally biased region" description="Polar residues" evidence="2">
    <location>
        <begin position="250"/>
        <end position="262"/>
    </location>
</feature>
<proteinExistence type="predicted"/>
<feature type="compositionally biased region" description="Polar residues" evidence="2">
    <location>
        <begin position="1136"/>
        <end position="1154"/>
    </location>
</feature>
<feature type="domain" description="Pleckstrin homology" evidence="3">
    <location>
        <begin position="988"/>
        <end position="1129"/>
    </location>
</feature>
<organism evidence="4 5">
    <name type="scientific">Neofusicoccum ribis</name>
    <dbReference type="NCBI Taxonomy" id="45134"/>
    <lineage>
        <taxon>Eukaryota</taxon>
        <taxon>Fungi</taxon>
        <taxon>Dikarya</taxon>
        <taxon>Ascomycota</taxon>
        <taxon>Pezizomycotina</taxon>
        <taxon>Dothideomycetes</taxon>
        <taxon>Dothideomycetes incertae sedis</taxon>
        <taxon>Botryosphaeriales</taxon>
        <taxon>Botryosphaeriaceae</taxon>
        <taxon>Neofusicoccum</taxon>
    </lineage>
</organism>
<feature type="compositionally biased region" description="Low complexity" evidence="2">
    <location>
        <begin position="1236"/>
        <end position="1248"/>
    </location>
</feature>
<evidence type="ECO:0000256" key="1">
    <source>
        <dbReference type="SAM" id="Coils"/>
    </source>
</evidence>
<feature type="compositionally biased region" description="Basic and acidic residues" evidence="2">
    <location>
        <begin position="360"/>
        <end position="374"/>
    </location>
</feature>
<feature type="compositionally biased region" description="Basic and acidic residues" evidence="2">
    <location>
        <begin position="767"/>
        <end position="807"/>
    </location>
</feature>
<feature type="region of interest" description="Disordered" evidence="2">
    <location>
        <begin position="360"/>
        <end position="947"/>
    </location>
</feature>
<gene>
    <name evidence="4" type="ORF">SLS56_002908</name>
</gene>
<evidence type="ECO:0000256" key="2">
    <source>
        <dbReference type="SAM" id="MobiDB-lite"/>
    </source>
</evidence>
<sequence>MATEYFSDQESSMAATSLPTPTETPFMTPQPSTSRRSSRHGTPSSFGDASQASPAPPPSDFTSDDPTNDENISSLDPRRFTPTLQANLVAEILNLRRELDSKHRVIEDLETNLHSTKEENEILNDKLSTSLRESRSAKRQIQQLETGTLSALEELAKERDQVKADNEQLKNKLEATQKKARSEGDASDRTQDLWQKDKESWENDKRSLERRLHVTETRLKVVLDELAAQQAALEDQNEGEVPGNKDAVNGNESDTASIQSSPKKGRHRRNQSSGSVRSFGPRGYRASVLTIGSEAHAKLSHSLSLADELAFDEEDEDLDELDIDSDDYTEHENRARKLMEARASSVPDEKARKMLGIMIEERTTPTPSEPDRDQYSSLDNITLRDDILDTLQEPKRQESLETIVDPRAEPESQPRSEPKVEPRRVEYVDTGIQPSPPPSPRVTAQQITAARSSGHIMAAMDVEANQRKKRVSAPPAETQREKELASSQRKSGLMVSTSCQTLGQPLSPPETPTVVLPPQEPAAPEPKEPQMTSASTQTEPPVESQPAPLPEVRVEPPQSPPRTSVPAPISIPQIAIHPPGSTPPSPKHAVLPPNTKSAASQTGSDLAGNMRDTSMQTEPIRIDQRIAKLPPHLLPSAISSQPGTPTKEEKKVQPVLAKPFEEKGKSPLLPSTQELLKSMRSTSVQATQDKYPGNNDDGPLTREGTAGIRRPFRTSSLFAGFDGASSDEEAAGDEEGSSDDEEYRGHAVVVRAVKYGRMFGKPPTPVPEEKEPNSKRSSYEKRSSVEKRRSVEKRSSYERPAKVEKPARTGSLRKQPSVRRSALVQSGITAHDHRSPSPALGEASSSKTLAKPKPPPFPVPTRSSSRKVPLSKSEGSQSPTPRSGNMFSSRRSRQQQHARQDSLRKVRSAAVIRRDGRQRSKSPPLPQSSLTSPEDTNDVPPLPRDRVTSPYQAYASRHHGRQPSVVSTAVSTAVTNSNQSASSVQSVSVVDAIAATMVGEWLWKYVRGRRSFGVADAVTPEFGKDDGTGGSSVRHKRWVWISPYERAIMWSSKQPTSGTALLGKTGRKLQIQSVLDVKDDTPAPRGVGVQPIFNRSILILTPARALKFTAPSAERHYLWLTALSFLAHSSQAVPDLNQLPSAPSGESEQTTKRSTAALGRRPITNSVRLAKQNQVGAKGFTNRAEPIYEGQTSQSPVSEAASPPVIPRFHGRKRSLTSPRQAAIPPPIPGNPFTRSFSHNHAVHSSSAVPPPIPTGNYSSAASSVGMSEVYSPGGANIPPSVPSSIYNPSRRTSEASSSAATASGTRREFFDAAAGTVRMEAFVEPRLSQDSRFPGGGFPGLAPTFREKSAARQYRKNSQWSVKSGTTGSEVGSRAPSQASGKYSGEQGSDLFRGF</sequence>
<feature type="compositionally biased region" description="Polar residues" evidence="2">
    <location>
        <begin position="485"/>
        <end position="504"/>
    </location>
</feature>